<accession>A0A9D7AFL2</accession>
<dbReference type="Proteomes" id="UP001296969">
    <property type="component" value="Unassembled WGS sequence"/>
</dbReference>
<keyword evidence="5" id="KW-1185">Reference proteome</keyword>
<comment type="caution">
    <text evidence="3">The sequence shown here is derived from an EMBL/GenBank/DDBJ whole genome shotgun (WGS) entry which is preliminary data.</text>
</comment>
<evidence type="ECO:0000256" key="1">
    <source>
        <dbReference type="SAM" id="SignalP"/>
    </source>
</evidence>
<evidence type="ECO:0000313" key="2">
    <source>
        <dbReference type="EMBL" id="MBK5071798.1"/>
    </source>
</evidence>
<dbReference type="RefSeq" id="WP_228397090.1">
    <property type="nucleotide sequence ID" value="NZ_JADRCP010000001.1"/>
</dbReference>
<dbReference type="EMBL" id="JADRCP010000001">
    <property type="protein sequence ID" value="MBK5175107.1"/>
    <property type="molecule type" value="Genomic_DNA"/>
</dbReference>
<evidence type="ECO:0000313" key="3">
    <source>
        <dbReference type="EMBL" id="MBK5175107.1"/>
    </source>
</evidence>
<feature type="chain" id="PRO_5039155389" evidence="1">
    <location>
        <begin position="21"/>
        <end position="125"/>
    </location>
</feature>
<organism evidence="3 4">
    <name type="scientific">Limnobaculum xujianqingii</name>
    <dbReference type="NCBI Taxonomy" id="2738837"/>
    <lineage>
        <taxon>Bacteria</taxon>
        <taxon>Pseudomonadati</taxon>
        <taxon>Pseudomonadota</taxon>
        <taxon>Gammaproteobacteria</taxon>
        <taxon>Enterobacterales</taxon>
        <taxon>Budviciaceae</taxon>
        <taxon>Limnobaculum</taxon>
    </lineage>
</organism>
<evidence type="ECO:0000313" key="4">
    <source>
        <dbReference type="Proteomes" id="UP000807542"/>
    </source>
</evidence>
<feature type="signal peptide" evidence="1">
    <location>
        <begin position="1"/>
        <end position="20"/>
    </location>
</feature>
<protein>
    <submittedName>
        <fullName evidence="3">Uncharacterized protein</fullName>
    </submittedName>
</protein>
<dbReference type="AlphaFoldDB" id="A0A9D7AFL2"/>
<proteinExistence type="predicted"/>
<dbReference type="EMBL" id="JADRCQ010000001">
    <property type="protein sequence ID" value="MBK5071798.1"/>
    <property type="molecule type" value="Genomic_DNA"/>
</dbReference>
<reference evidence="3 5" key="1">
    <citation type="submission" date="2020-11" db="EMBL/GenBank/DDBJ databases">
        <title>Insectihabitans protaetiae gen. nov. sp. nov. and Insectihabitans allomyrinae sp. nov., isolated from larvae of Protaetia brevitarsis seulensis and Allomyrina dichotoma, respectively.</title>
        <authorList>
            <person name="Lee S.D."/>
            <person name="Byeon Y.-S."/>
            <person name="Kim S.-M."/>
            <person name="Yang H.L."/>
            <person name="Kim I.S."/>
        </authorList>
    </citation>
    <scope>NUCLEOTIDE SEQUENCE</scope>
    <source>
        <strain evidence="3">CWB-B4</strain>
        <strain evidence="2 5">CWB-B43</strain>
    </source>
</reference>
<dbReference type="Proteomes" id="UP000807542">
    <property type="component" value="Unassembled WGS sequence"/>
</dbReference>
<evidence type="ECO:0000313" key="5">
    <source>
        <dbReference type="Proteomes" id="UP001296969"/>
    </source>
</evidence>
<sequence length="125" mass="13516">MKGHLVILTFAAFVASSVQAKIKDISFYVGDETVLIPASCVVEVSKAEPELVGREGIAFRLNQECGEQLSTFSKMNIGKIAVLRYNNHIVGQVTIASRLSSSFRIDSSGIEPIMICQILVDAGVK</sequence>
<keyword evidence="1" id="KW-0732">Signal</keyword>
<gene>
    <name evidence="3" type="ORF">I2492_02045</name>
    <name evidence="2" type="ORF">I2493_02045</name>
</gene>
<name>A0A9D7AFL2_9GAMM</name>